<dbReference type="InterPro" id="IPR036134">
    <property type="entry name" value="Crypto/Photolyase_FAD-like_sf"/>
</dbReference>
<dbReference type="InterPro" id="IPR052551">
    <property type="entry name" value="UV-DNA_repair_photolyase"/>
</dbReference>
<evidence type="ECO:0000313" key="2">
    <source>
        <dbReference type="EMBL" id="SOB80250.1"/>
    </source>
</evidence>
<keyword evidence="3" id="KW-1185">Reference proteome</keyword>
<protein>
    <submittedName>
        <fullName evidence="2">Deoxyribodipyrimidine photolyase-related protein</fullName>
    </submittedName>
</protein>
<reference evidence="2 3" key="1">
    <citation type="submission" date="2017-07" db="EMBL/GenBank/DDBJ databases">
        <authorList>
            <person name="Sun Z.S."/>
            <person name="Albrecht U."/>
            <person name="Echele G."/>
            <person name="Lee C.C."/>
        </authorList>
    </citation>
    <scope>NUCLEOTIDE SEQUENCE [LARGE SCALE GENOMIC DNA]</scope>
    <source>
        <strain evidence="2 3">CGMCC 1.12672</strain>
    </source>
</reference>
<gene>
    <name evidence="2" type="ORF">SAMN06297144_0965</name>
</gene>
<evidence type="ECO:0000256" key="1">
    <source>
        <dbReference type="SAM" id="MobiDB-lite"/>
    </source>
</evidence>
<organism evidence="2 3">
    <name type="scientific">Sphingomonas guangdongensis</name>
    <dbReference type="NCBI Taxonomy" id="1141890"/>
    <lineage>
        <taxon>Bacteria</taxon>
        <taxon>Pseudomonadati</taxon>
        <taxon>Pseudomonadota</taxon>
        <taxon>Alphaproteobacteria</taxon>
        <taxon>Sphingomonadales</taxon>
        <taxon>Sphingomonadaceae</taxon>
        <taxon>Sphingomonas</taxon>
    </lineage>
</organism>
<name>A0A285QE92_9SPHN</name>
<dbReference type="SUPFAM" id="SSF48173">
    <property type="entry name" value="Cryptochrome/photolyase FAD-binding domain"/>
    <property type="match status" value="1"/>
</dbReference>
<dbReference type="PANTHER" id="PTHR38657:SF1">
    <property type="entry name" value="SLR1343 PROTEIN"/>
    <property type="match status" value="1"/>
</dbReference>
<proteinExistence type="predicted"/>
<dbReference type="Gene3D" id="1.10.10.1710">
    <property type="entry name" value="Deoxyribodipyrimidine photolyase-related"/>
    <property type="match status" value="1"/>
</dbReference>
<dbReference type="InterPro" id="IPR014729">
    <property type="entry name" value="Rossmann-like_a/b/a_fold"/>
</dbReference>
<dbReference type="EMBL" id="OBMI01000001">
    <property type="protein sequence ID" value="SOB80250.1"/>
    <property type="molecule type" value="Genomic_DNA"/>
</dbReference>
<dbReference type="RefSeq" id="WP_097062792.1">
    <property type="nucleotide sequence ID" value="NZ_OBMI01000001.1"/>
</dbReference>
<evidence type="ECO:0000313" key="3">
    <source>
        <dbReference type="Proteomes" id="UP000219494"/>
    </source>
</evidence>
<dbReference type="Pfam" id="PF04244">
    <property type="entry name" value="DPRP"/>
    <property type="match status" value="1"/>
</dbReference>
<dbReference type="AlphaFoldDB" id="A0A285QE92"/>
<dbReference type="GO" id="GO:0016829">
    <property type="term" value="F:lyase activity"/>
    <property type="evidence" value="ECO:0007669"/>
    <property type="project" value="UniProtKB-KW"/>
</dbReference>
<dbReference type="Gene3D" id="1.25.40.80">
    <property type="match status" value="1"/>
</dbReference>
<feature type="compositionally biased region" description="Basic and acidic residues" evidence="1">
    <location>
        <begin position="177"/>
        <end position="186"/>
    </location>
</feature>
<dbReference type="InterPro" id="IPR007357">
    <property type="entry name" value="PhrB-like"/>
</dbReference>
<feature type="region of interest" description="Disordered" evidence="1">
    <location>
        <begin position="175"/>
        <end position="196"/>
    </location>
</feature>
<dbReference type="Gene3D" id="1.10.579.10">
    <property type="entry name" value="DNA Cyclobutane Dipyrimidine Photolyase, subunit A, domain 3"/>
    <property type="match status" value="1"/>
</dbReference>
<dbReference type="OrthoDB" id="5288100at2"/>
<dbReference type="Gene3D" id="3.40.50.620">
    <property type="entry name" value="HUPs"/>
    <property type="match status" value="1"/>
</dbReference>
<keyword evidence="2" id="KW-0456">Lyase</keyword>
<sequence>MTILIPVLGDQLSHSLSSLNGVDRADAVVLLMEVVEETTYVRHHPQKIALILSAMRHFAAELSADGWRVDYVELEAPGNTGSFSGELARVAARHAATAIRVTEAGEWRVQQMLLGWEQLLGLPVTILEDTRFFVSVAEFTTWAKGKRSPVMEFFYRDQRQKTGLLMDGKQPAGGRWNFDKENRETPPRGLNYPAPLRTTPDEITRAVLALVGRRFGDHFGSLDGFNLPVTRAEALAALDHFVAAALPGYGDYQDAMLAEQDTLYHSVLSPMLNCGLLLPRELCEAAEAAYRRGDAPINAVEGFVRQVLGWREFIRGMYWVDMPAFADANELGATRPLPNFYWTAETDMRCLHIAVRDTRDHAWSHHIQRLMVLGNFALIAGIDPKAIDDWFLVVYADAYQWVELPNVIGMSQHADGGRVGTKPYASSGAYINRMSDYCGRCRYDVKQRTGPDACPFNALYWDFLARHEERFRANPRMRNMYRTWDRFAPAEQDLIRAQAAAFLGTLTPAGPGWVTAER</sequence>
<accession>A0A285QE92</accession>
<dbReference type="PANTHER" id="PTHR38657">
    <property type="entry name" value="SLR1343 PROTEIN"/>
    <property type="match status" value="1"/>
</dbReference>
<dbReference type="Proteomes" id="UP000219494">
    <property type="component" value="Unassembled WGS sequence"/>
</dbReference>